<evidence type="ECO:0000256" key="7">
    <source>
        <dbReference type="ARBA" id="ARBA00023237"/>
    </source>
</evidence>
<evidence type="ECO:0000256" key="3">
    <source>
        <dbReference type="ARBA" id="ARBA00022452"/>
    </source>
</evidence>
<organism evidence="9 10">
    <name type="scientific">Paralabilibaculum antarcticum</name>
    <dbReference type="NCBI Taxonomy" id="2912572"/>
    <lineage>
        <taxon>Bacteria</taxon>
        <taxon>Pseudomonadati</taxon>
        <taxon>Bacteroidota</taxon>
        <taxon>Bacteroidia</taxon>
        <taxon>Marinilabiliales</taxon>
        <taxon>Marinifilaceae</taxon>
        <taxon>Paralabilibaculum</taxon>
    </lineage>
</organism>
<evidence type="ECO:0000256" key="1">
    <source>
        <dbReference type="ARBA" id="ARBA00004571"/>
    </source>
</evidence>
<comment type="similarity">
    <text evidence="2">Belongs to the OmpP1/FadL family.</text>
</comment>
<evidence type="ECO:0000256" key="2">
    <source>
        <dbReference type="ARBA" id="ARBA00008163"/>
    </source>
</evidence>
<evidence type="ECO:0000256" key="5">
    <source>
        <dbReference type="ARBA" id="ARBA00022729"/>
    </source>
</evidence>
<proteinExistence type="inferred from homology"/>
<keyword evidence="4" id="KW-0812">Transmembrane</keyword>
<dbReference type="Gene3D" id="2.40.160.60">
    <property type="entry name" value="Outer membrane protein transport protein (OMPP1/FadL/TodX)"/>
    <property type="match status" value="1"/>
</dbReference>
<evidence type="ECO:0000256" key="4">
    <source>
        <dbReference type="ARBA" id="ARBA00022692"/>
    </source>
</evidence>
<feature type="chain" id="PRO_5047255964" evidence="8">
    <location>
        <begin position="21"/>
        <end position="418"/>
    </location>
</feature>
<comment type="caution">
    <text evidence="9">The sequence shown here is derived from an EMBL/GenBank/DDBJ whole genome shotgun (WGS) entry which is preliminary data.</text>
</comment>
<comment type="subcellular location">
    <subcellularLocation>
        <location evidence="1">Cell outer membrane</location>
        <topology evidence="1">Multi-pass membrane protein</topology>
    </subcellularLocation>
</comment>
<keyword evidence="10" id="KW-1185">Reference proteome</keyword>
<reference evidence="9 10" key="1">
    <citation type="submission" date="2022-01" db="EMBL/GenBank/DDBJ databases">
        <title>Labilibaculum sp. nov, a marine bacterium isolated from Antarctica.</title>
        <authorList>
            <person name="Dai W."/>
        </authorList>
    </citation>
    <scope>NUCLEOTIDE SEQUENCE [LARGE SCALE GENOMIC DNA]</scope>
    <source>
        <strain evidence="9 10">DW002</strain>
    </source>
</reference>
<evidence type="ECO:0000313" key="10">
    <source>
        <dbReference type="Proteomes" id="UP001528920"/>
    </source>
</evidence>
<dbReference type="Pfam" id="PF03349">
    <property type="entry name" value="Toluene_X"/>
    <property type="match status" value="1"/>
</dbReference>
<dbReference type="RefSeq" id="WP_275110662.1">
    <property type="nucleotide sequence ID" value="NZ_JAKJSC010000003.1"/>
</dbReference>
<dbReference type="PANTHER" id="PTHR35093">
    <property type="entry name" value="OUTER MEMBRANE PROTEIN NMB0088-RELATED"/>
    <property type="match status" value="1"/>
</dbReference>
<dbReference type="Proteomes" id="UP001528920">
    <property type="component" value="Unassembled WGS sequence"/>
</dbReference>
<sequence length="418" mass="45306">MLRKIYLAIALIAFTYSVKAEGYAVNVQGAKQTGMGHVGVAINWDASSMQFNPGALATLDAKYSFSVGGFATLIKTEFTGSFPGAPGLEETDNPTGTPFYLYGSMKVNDKLAFGLGVYTPFGNKVDFGKTWAGKYLIQEITMKSIYIQPTVSYKVNDWMSVGAGLNIVYGDFKLNKAFPIMNPADGSYITDGGAELSGNTVKYGYNLGIFLQPTEKLNIGISYRSKVDIDLDYSEGDADFTVSDALPAQIQGVFPDGGVAATLPLPASLNVGLAYQIDEKWLVSADVNFVEWSVYKKLEFISKDAAALNSLNKREWDNSITYRIGAQYSANEKLDLRAGFYYDETPTNDKYYAPETPGANKIGISAGCSYMLTDKLSVDASLLYIKGEKINGVDGNTGYAGEYQNTGFLPGIGVTYNL</sequence>
<dbReference type="InterPro" id="IPR005017">
    <property type="entry name" value="OMPP1/FadL/TodX"/>
</dbReference>
<dbReference type="PANTHER" id="PTHR35093:SF8">
    <property type="entry name" value="OUTER MEMBRANE PROTEIN NMB0088-RELATED"/>
    <property type="match status" value="1"/>
</dbReference>
<keyword evidence="3" id="KW-1134">Transmembrane beta strand</keyword>
<keyword evidence="6" id="KW-0472">Membrane</keyword>
<feature type="signal peptide" evidence="8">
    <location>
        <begin position="1"/>
        <end position="20"/>
    </location>
</feature>
<evidence type="ECO:0000313" key="9">
    <source>
        <dbReference type="EMBL" id="MDE5419332.1"/>
    </source>
</evidence>
<keyword evidence="7" id="KW-0998">Cell outer membrane</keyword>
<evidence type="ECO:0000256" key="6">
    <source>
        <dbReference type="ARBA" id="ARBA00023136"/>
    </source>
</evidence>
<protein>
    <submittedName>
        <fullName evidence="9">OmpP1/FadL family transporter</fullName>
    </submittedName>
</protein>
<evidence type="ECO:0000256" key="8">
    <source>
        <dbReference type="SAM" id="SignalP"/>
    </source>
</evidence>
<dbReference type="SUPFAM" id="SSF56935">
    <property type="entry name" value="Porins"/>
    <property type="match status" value="1"/>
</dbReference>
<gene>
    <name evidence="9" type="ORF">L3049_15130</name>
</gene>
<accession>A0ABT5VVB0</accession>
<dbReference type="EMBL" id="JAKJSC010000003">
    <property type="protein sequence ID" value="MDE5419332.1"/>
    <property type="molecule type" value="Genomic_DNA"/>
</dbReference>
<name>A0ABT5VVB0_9BACT</name>
<keyword evidence="5 8" id="KW-0732">Signal</keyword>